<gene>
    <name evidence="2" type="ORF">MCHLO_12633</name>
</gene>
<feature type="compositionally biased region" description="Polar residues" evidence="1">
    <location>
        <begin position="666"/>
        <end position="678"/>
    </location>
</feature>
<feature type="region of interest" description="Disordered" evidence="1">
    <location>
        <begin position="152"/>
        <end position="228"/>
    </location>
</feature>
<keyword evidence="3" id="KW-1185">Reference proteome</keyword>
<proteinExistence type="predicted"/>
<reference evidence="2" key="1">
    <citation type="submission" date="2014-09" db="EMBL/GenBank/DDBJ databases">
        <title>Genome sequence of the luminous mushroom Mycena chlorophos for searching fungal bioluminescence genes.</title>
        <authorList>
            <person name="Tanaka Y."/>
            <person name="Kasuga D."/>
            <person name="Oba Y."/>
            <person name="Hase S."/>
            <person name="Sato K."/>
            <person name="Oba Y."/>
            <person name="Sakakibara Y."/>
        </authorList>
    </citation>
    <scope>NUCLEOTIDE SEQUENCE</scope>
</reference>
<feature type="compositionally biased region" description="Basic residues" evidence="1">
    <location>
        <begin position="206"/>
        <end position="219"/>
    </location>
</feature>
<feature type="compositionally biased region" description="Low complexity" evidence="1">
    <location>
        <begin position="1"/>
        <end position="16"/>
    </location>
</feature>
<feature type="compositionally biased region" description="Basic and acidic residues" evidence="1">
    <location>
        <begin position="740"/>
        <end position="754"/>
    </location>
</feature>
<feature type="compositionally biased region" description="Low complexity" evidence="1">
    <location>
        <begin position="163"/>
        <end position="172"/>
    </location>
</feature>
<feature type="compositionally biased region" description="Acidic residues" evidence="1">
    <location>
        <begin position="180"/>
        <end position="196"/>
    </location>
</feature>
<dbReference type="Proteomes" id="UP000815677">
    <property type="component" value="Unassembled WGS sequence"/>
</dbReference>
<sequence>MAILRARPAPASQQAPFTPISPPANTPFLKIKNRAANLTQFFIVPDHPQRRHVKHGTSYVFYTDTRQEAQTRTYEAQKDLRLPGCLTALQARRLGALQLKDGDFIFSRSLQGSMLAEDDVVQVFVSGSKIISRDMVDDMQAAVKAALGDVKDLTPDCPTEVQTTSAAAAATSEPSVPIVGDEEGVEERDEESDSSDLDVQLSTRPRTTKKAKRPARKRRSSDAVLTGGTALERSPLGWPVKEGTRCYTIAATLESPTSLLAPAATSKQSDPKHAPMLAVRKELGRCAANIAATCFSNATSRLYEYCKLVHMLYNVPSIGVKDNFGYATQQANFASVKVGEGASLSGDLGPFGDGHYDGKDLGPAMSNMAIGLDVDLSDCDPGLFFILDLFVFIEMDNDTSINFSGRRRHGGTPAVCRSTGKPVEGYRIVVISYPPQRMLNGTARLNLCPLGKGGVLCITPEMLHVGSKERADEGWDCASECSRATWATEGASMMDTESHFMHYARSIVVLTNYVLQQLPPEYHARLDPDLLLQAMTIRREDGERVSAGAWELAPGFRRKDDCGWNTYQPTEDVIDQAEVRDTAYRNIKQYEDVVSAHIPDVARHGTPSRTAPPPPVIQVLCKNCKKDLKIANKRKKPKIIPKPADLEDAGTGAAEEGEIGADTSGAGESSAGNDNGETNEFGAGSDQAHDDEESEGDEEDTPDELTDEGDDGEEDDDEAEDELAFPLKSKKRPLSSLDRSTAESESNKRQRELQQDQPTWGMSSYNESSTLWTTPSSSTTRSSIRLQSSQISEQWNMDVDGEDDSEEDELLLVPPRGPLFQIPFLNRLTATTIRSNLDEVERAWNALSTSSEVDALRLLDDAYAALLHKPDAISTASIFPGLWSGLRQLKTAEGLNSLRARLDRECIMLTQFFAWRWLCAYCPARIAAALKKGPAPGDWIGYLAIEAKKVVERGHSSHVFAAAAYGLDLGDVSYLHSGQCRRQYFAPTEVESAVVALCIQVLECWLGFPTEDQSRYQAWFIFAIIHGFGRAALLLDETWYAFNRVRREIGDLRSRARDRYSERFALFRQELRQHPLADTSSQEYQDVAFIAEIIGYIRRGGERPSTIMDARDAAALQLPTPASAIQQLNSRVSSLPLPAPRSSNPHPVLLLRDVQLDTLSPAVQKKMESFAHWIREALVVTLDPQSVTAPTKWQAALLRRPDFLQPFRELAPSRTRASGPEGPYTADFAITPSGFASCLGYRAVLFGGKFAESYPLRYPHYAAFKTAKAKAETVYKRSHRQDPSPSFICNPSAYGPANPHRTVELMPIYFERAQKFPISSLLKKKCSIPFTKAWTWLNGTYMDRALGKRVKRFPGLGPLTSYLVAIDYTYTNPRIVDPPSVEELAALICRLNKGAAKGLETLGLIPRRPRNKDDKAGKSTVEACLRGLRIVHAFLGTVIPPELQHPVFFDLAMDEHSLCKFPRSIKNGYWPRVYMEQSLALYIRHLFTRRKKWAPAQKKWALALQDWNERWMAIGINPCRQVWTYKWRVGVRNGASVCGSLLEEPTQAKIDPRRLPSAENSGRIGAMLDFRKDPRPALRKSRGISCSPSNIVPPPKRSLPNTPSVVHKPKKPKVEEDADEDADEDVLEITAPVKAQPSTHLRSAFNARTVSSSALPTPPVSGLGPPISLNTSDPGPSSSHHTMESISHPRLIASPSTRNQRNIARSPAPEQIDVSKLPMEQQIQLAAQFLQRRELDLKERQLNLEERLLPIRMRELRLAELQAGILVNDEEENGGAHVKSKGKERELM</sequence>
<feature type="region of interest" description="Disordered" evidence="1">
    <location>
        <begin position="1650"/>
        <end position="1687"/>
    </location>
</feature>
<evidence type="ECO:0000313" key="3">
    <source>
        <dbReference type="Proteomes" id="UP000815677"/>
    </source>
</evidence>
<feature type="compositionally biased region" description="Acidic residues" evidence="1">
    <location>
        <begin position="689"/>
        <end position="723"/>
    </location>
</feature>
<protein>
    <submittedName>
        <fullName evidence="2">Uncharacterized protein</fullName>
    </submittedName>
</protein>
<feature type="compositionally biased region" description="Low complexity" evidence="1">
    <location>
        <begin position="768"/>
        <end position="792"/>
    </location>
</feature>
<feature type="compositionally biased region" description="Polar residues" evidence="1">
    <location>
        <begin position="1668"/>
        <end position="1680"/>
    </location>
</feature>
<feature type="region of interest" description="Disordered" evidence="1">
    <location>
        <begin position="1"/>
        <end position="23"/>
    </location>
</feature>
<name>A0ABQ0LY62_MYCCL</name>
<feature type="region of interest" description="Disordered" evidence="1">
    <location>
        <begin position="635"/>
        <end position="805"/>
    </location>
</feature>
<accession>A0ABQ0LY62</accession>
<dbReference type="EMBL" id="DF849179">
    <property type="protein sequence ID" value="GAT55917.1"/>
    <property type="molecule type" value="Genomic_DNA"/>
</dbReference>
<feature type="region of interest" description="Disordered" evidence="1">
    <location>
        <begin position="1575"/>
        <end position="1621"/>
    </location>
</feature>
<evidence type="ECO:0000256" key="1">
    <source>
        <dbReference type="SAM" id="MobiDB-lite"/>
    </source>
</evidence>
<organism evidence="2 3">
    <name type="scientific">Mycena chlorophos</name>
    <name type="common">Agaric fungus</name>
    <name type="synonym">Agaricus chlorophos</name>
    <dbReference type="NCBI Taxonomy" id="658473"/>
    <lineage>
        <taxon>Eukaryota</taxon>
        <taxon>Fungi</taxon>
        <taxon>Dikarya</taxon>
        <taxon>Basidiomycota</taxon>
        <taxon>Agaricomycotina</taxon>
        <taxon>Agaricomycetes</taxon>
        <taxon>Agaricomycetidae</taxon>
        <taxon>Agaricales</taxon>
        <taxon>Marasmiineae</taxon>
        <taxon>Mycenaceae</taxon>
        <taxon>Mycena</taxon>
    </lineage>
</organism>
<feature type="compositionally biased region" description="Polar residues" evidence="1">
    <location>
        <begin position="755"/>
        <end position="767"/>
    </location>
</feature>
<evidence type="ECO:0000313" key="2">
    <source>
        <dbReference type="EMBL" id="GAT55917.1"/>
    </source>
</evidence>